<dbReference type="InterPro" id="IPR001633">
    <property type="entry name" value="EAL_dom"/>
</dbReference>
<gene>
    <name evidence="2" type="ORF">CWE07_09225</name>
</gene>
<dbReference type="SUPFAM" id="SSF141868">
    <property type="entry name" value="EAL domain-like"/>
    <property type="match status" value="1"/>
</dbReference>
<reference evidence="2 3" key="1">
    <citation type="journal article" date="2018" name="Front. Microbiol.">
        <title>Genome-Based Analysis Reveals the Taxonomy and Diversity of the Family Idiomarinaceae.</title>
        <authorList>
            <person name="Liu Y."/>
            <person name="Lai Q."/>
            <person name="Shao Z."/>
        </authorList>
    </citation>
    <scope>NUCLEOTIDE SEQUENCE [LARGE SCALE GENOMIC DNA]</scope>
    <source>
        <strain evidence="2 3">CF12-14</strain>
    </source>
</reference>
<name>A0ABY0BRV1_9GAMM</name>
<dbReference type="PANTHER" id="PTHR33121">
    <property type="entry name" value="CYCLIC DI-GMP PHOSPHODIESTERASE PDEF"/>
    <property type="match status" value="1"/>
</dbReference>
<dbReference type="Pfam" id="PF00563">
    <property type="entry name" value="EAL"/>
    <property type="match status" value="1"/>
</dbReference>
<dbReference type="Proteomes" id="UP000287865">
    <property type="component" value="Unassembled WGS sequence"/>
</dbReference>
<proteinExistence type="predicted"/>
<keyword evidence="3" id="KW-1185">Reference proteome</keyword>
<evidence type="ECO:0000313" key="3">
    <source>
        <dbReference type="Proteomes" id="UP000287865"/>
    </source>
</evidence>
<dbReference type="Gene3D" id="3.20.20.450">
    <property type="entry name" value="EAL domain"/>
    <property type="match status" value="1"/>
</dbReference>
<accession>A0ABY0BRV1</accession>
<feature type="domain" description="EAL" evidence="1">
    <location>
        <begin position="39"/>
        <end position="295"/>
    </location>
</feature>
<dbReference type="InterPro" id="IPR035919">
    <property type="entry name" value="EAL_sf"/>
</dbReference>
<dbReference type="PROSITE" id="PS50883">
    <property type="entry name" value="EAL"/>
    <property type="match status" value="1"/>
</dbReference>
<dbReference type="EMBL" id="PIPK01000007">
    <property type="protein sequence ID" value="RUO24247.1"/>
    <property type="molecule type" value="Genomic_DNA"/>
</dbReference>
<dbReference type="CDD" id="cd01948">
    <property type="entry name" value="EAL"/>
    <property type="match status" value="1"/>
</dbReference>
<evidence type="ECO:0000313" key="2">
    <source>
        <dbReference type="EMBL" id="RUO24247.1"/>
    </source>
</evidence>
<protein>
    <recommendedName>
        <fullName evidence="1">EAL domain-containing protein</fullName>
    </recommendedName>
</protein>
<organism evidence="2 3">
    <name type="scientific">Aliidiomarina maris</name>
    <dbReference type="NCBI Taxonomy" id="531312"/>
    <lineage>
        <taxon>Bacteria</taxon>
        <taxon>Pseudomonadati</taxon>
        <taxon>Pseudomonadota</taxon>
        <taxon>Gammaproteobacteria</taxon>
        <taxon>Alteromonadales</taxon>
        <taxon>Idiomarinaceae</taxon>
        <taxon>Aliidiomarina</taxon>
    </lineage>
</organism>
<dbReference type="PANTHER" id="PTHR33121:SF71">
    <property type="entry name" value="OXYGEN SENSOR PROTEIN DOSP"/>
    <property type="match status" value="1"/>
</dbReference>
<dbReference type="SMART" id="SM00052">
    <property type="entry name" value="EAL"/>
    <property type="match status" value="1"/>
</dbReference>
<comment type="caution">
    <text evidence="2">The sequence shown here is derived from an EMBL/GenBank/DDBJ whole genome shotgun (WGS) entry which is preliminary data.</text>
</comment>
<evidence type="ECO:0000259" key="1">
    <source>
        <dbReference type="PROSITE" id="PS50883"/>
    </source>
</evidence>
<dbReference type="InterPro" id="IPR050706">
    <property type="entry name" value="Cyclic-di-GMP_PDE-like"/>
</dbReference>
<sequence>MLIACSSWLILLKLRLYLNLIKLNGYCRDKELQLESAMDARYEQLLNGLLDPRLDEQLELRFQPVVGCRALCGVGVEALLRWCHPQLGWVSPEEFIAIAEQHALMRRLTLWVIKTSFNYLQRWLRQGMCVELSMNVSMLDLESNYLLAALRAAAEHSGVPPAQVIIELTETAGVQNPVFALRQVKRIQRQGFHVALDDFGSGHAGLLQLAALPVNRVKIDRCIVKACEGSWQHQRVLIGLIEIAHQLGVDVVAEGVENAQVQALLNANGCDYVQGYFIASPLTVEEFKPWYQQQIKTHPKVRCAYKGKG</sequence>